<dbReference type="Pfam" id="PF25948">
    <property type="entry name" value="DUF7986"/>
    <property type="match status" value="1"/>
</dbReference>
<gene>
    <name evidence="2" type="ORF">SAMN02745221_00948</name>
</gene>
<dbReference type="AlphaFoldDB" id="A0A1M5ML20"/>
<keyword evidence="3" id="KW-1185">Reference proteome</keyword>
<accession>A0A1M5ML20</accession>
<dbReference type="STRING" id="1123382.SAMN02745221_00948"/>
<proteinExistence type="predicted"/>
<dbReference type="Proteomes" id="UP000242329">
    <property type="component" value="Unassembled WGS sequence"/>
</dbReference>
<evidence type="ECO:0000313" key="3">
    <source>
        <dbReference type="Proteomes" id="UP000242329"/>
    </source>
</evidence>
<dbReference type="InterPro" id="IPR024467">
    <property type="entry name" value="Xre/MbcA/ParS-like_toxin-bd"/>
</dbReference>
<name>A0A1M5ML20_9FIRM</name>
<dbReference type="EMBL" id="FQWY01000012">
    <property type="protein sequence ID" value="SHG77946.1"/>
    <property type="molecule type" value="Genomic_DNA"/>
</dbReference>
<dbReference type="InterPro" id="IPR058292">
    <property type="entry name" value="DUF7986"/>
</dbReference>
<protein>
    <recommendedName>
        <fullName evidence="1">Antitoxin Xre/MbcA/ParS-like toxin-binding domain-containing protein</fullName>
    </recommendedName>
</protein>
<sequence>MGGSCMTRIDGPDARVYSDNKEYAEQRCLVNECLVIHFPLGKKNQYGKYLEKAINNLTIYAKSYYYNWEKNARDKFMSYTQAGEIDEKMQQVFWLWYLTNYRFYRDVSPIIDFYFVEYEDKLDEKMKEILKALKRSYLSVYQVEWIRNNAVGLRDIFCDKTFVVERNFGDVTKAVEEGDLLLLRLVRINNSVIAAGKTVIIPGENKEFLCEEINSRRINEQVGDMELFLWEYAEVLCGLVIDLSLGIRENSLKSRSFIWKKGNKEDWIRCLKKQGFLVLEKDRKYVKLTVAKGDNSFKRIYVGSSLLVIVTESKNYLDLITDKINQIICHFGWTGEWSEGFNFTDREEAEEILGQIMQDKYLENWLNTPKRELDGMTPLQAVNSMQGRVLLEQVLDELELNEIKARILGEYYISADVIRKKLKLAKSKVPRGITDGETLAIRVGKFRTRQEVTPYVSAYTWLNELYRQIAAAFYQMYYSLPEKRTKLAWLIFMWNEFSSIFKPTIYKPEWWMAALEYAYSELSGEKIYFSKVGKRFGVASSLIRKNSEEIVRHFTQYPLDFSRPLAQYPRFEEMDAGDKIRTYEEVWMHMQIFKNSIEKDVERREEESRKKFYQLVNEKRKFWNKDFQATYREFWKRAFLLDLAGEDDRTLAHAFWELHASMFPPYLRTAAFNMMMSYVSAYWIKIKNLSEIWLEDIFTGEKYRIYGVLDKRRKEQVIPGMICITRLLPLGDSYWIFSPVFVVMPEMAENFMSKVPMFLEEYNPYDVSDFNYLKAKGNVILQSYITALDEMEQNTLNLINQPLEISWQVGEVINPHQALKQLKSYKRFQLLEEYGDNASFLWLTFSPDQNYQWGYVIVVNNKIFFTTPPGKDKNKLIRDIRRAFKEEDIVIFFRDYRGSLGSLKRLETYMIRHLAKFFNRYPEISLALLKQDDLEDEELEVKQGIFLLKLGARLMECLKEEGGN</sequence>
<organism evidence="2 3">
    <name type="scientific">Thermosyntropha lipolytica DSM 11003</name>
    <dbReference type="NCBI Taxonomy" id="1123382"/>
    <lineage>
        <taxon>Bacteria</taxon>
        <taxon>Bacillati</taxon>
        <taxon>Bacillota</taxon>
        <taxon>Clostridia</taxon>
        <taxon>Eubacteriales</taxon>
        <taxon>Syntrophomonadaceae</taxon>
        <taxon>Thermosyntropha</taxon>
    </lineage>
</organism>
<feature type="domain" description="Antitoxin Xre/MbcA/ParS-like toxin-binding" evidence="1">
    <location>
        <begin position="359"/>
        <end position="399"/>
    </location>
</feature>
<evidence type="ECO:0000259" key="1">
    <source>
        <dbReference type="Pfam" id="PF09722"/>
    </source>
</evidence>
<dbReference type="Pfam" id="PF09722">
    <property type="entry name" value="Xre_MbcA_ParS_C"/>
    <property type="match status" value="1"/>
</dbReference>
<evidence type="ECO:0000313" key="2">
    <source>
        <dbReference type="EMBL" id="SHG77946.1"/>
    </source>
</evidence>
<reference evidence="3" key="1">
    <citation type="submission" date="2016-11" db="EMBL/GenBank/DDBJ databases">
        <authorList>
            <person name="Varghese N."/>
            <person name="Submissions S."/>
        </authorList>
    </citation>
    <scope>NUCLEOTIDE SEQUENCE [LARGE SCALE GENOMIC DNA]</scope>
    <source>
        <strain evidence="3">DSM 11003</strain>
    </source>
</reference>